<reference evidence="3 4" key="1">
    <citation type="submission" date="2020-08" db="EMBL/GenBank/DDBJ databases">
        <title>Plant Genome Project.</title>
        <authorList>
            <person name="Zhang R.-G."/>
        </authorList>
    </citation>
    <scope>NUCLEOTIDE SEQUENCE [LARGE SCALE GENOMIC DNA]</scope>
    <source>
        <tissue evidence="3">Rhizome</tissue>
    </source>
</reference>
<evidence type="ECO:0000256" key="2">
    <source>
        <dbReference type="ARBA" id="ARBA00022679"/>
    </source>
</evidence>
<evidence type="ECO:0000256" key="1">
    <source>
        <dbReference type="ARBA" id="ARBA00009861"/>
    </source>
</evidence>
<dbReference type="Pfam" id="PF02458">
    <property type="entry name" value="Transferase"/>
    <property type="match status" value="2"/>
</dbReference>
<name>A0A8J5H136_ZINOF</name>
<sequence>MFIEADADVRLNQFGNALQPSFPCLEKLLWNVPGSDGVLHCPFLLIQVTQLLCGGIVFILRHNHTMFDGSGIVQFMYAMAELARGAASPSLAPVWLREAEVASLRRHAPEHLRNSSTFEILTAFLWKCRTVAIGANAEEEVRIIFVVNARGKSGLGLPAGYYGNTFAFPVAVSTAGKLSSNPIGYALDLVKKAKSAVSDEYMRSLADLMALRGRPHFTMVWSYVVSDVTRLGFRDVDFGWGKAAYGGPGKG</sequence>
<evidence type="ECO:0000313" key="3">
    <source>
        <dbReference type="EMBL" id="KAG6511219.1"/>
    </source>
</evidence>
<keyword evidence="4" id="KW-1185">Reference proteome</keyword>
<dbReference type="InterPro" id="IPR050898">
    <property type="entry name" value="Plant_acyltransferase"/>
</dbReference>
<dbReference type="PANTHER" id="PTHR31147">
    <property type="entry name" value="ACYL TRANSFERASE 4"/>
    <property type="match status" value="1"/>
</dbReference>
<dbReference type="Proteomes" id="UP000734854">
    <property type="component" value="Unassembled WGS sequence"/>
</dbReference>
<protein>
    <recommendedName>
        <fullName evidence="5">Benzyl alcohol O-benzoyltransferase</fullName>
    </recommendedName>
</protein>
<proteinExistence type="inferred from homology"/>
<comment type="caution">
    <text evidence="3">The sequence shown here is derived from an EMBL/GenBank/DDBJ whole genome shotgun (WGS) entry which is preliminary data.</text>
</comment>
<keyword evidence="2" id="KW-0808">Transferase</keyword>
<dbReference type="EMBL" id="JACMSC010000008">
    <property type="protein sequence ID" value="KAG6511219.1"/>
    <property type="molecule type" value="Genomic_DNA"/>
</dbReference>
<gene>
    <name evidence="3" type="ORF">ZIOFF_029276</name>
</gene>
<comment type="similarity">
    <text evidence="1">Belongs to the plant acyltransferase family.</text>
</comment>
<organism evidence="3 4">
    <name type="scientific">Zingiber officinale</name>
    <name type="common">Ginger</name>
    <name type="synonym">Amomum zingiber</name>
    <dbReference type="NCBI Taxonomy" id="94328"/>
    <lineage>
        <taxon>Eukaryota</taxon>
        <taxon>Viridiplantae</taxon>
        <taxon>Streptophyta</taxon>
        <taxon>Embryophyta</taxon>
        <taxon>Tracheophyta</taxon>
        <taxon>Spermatophyta</taxon>
        <taxon>Magnoliopsida</taxon>
        <taxon>Liliopsida</taxon>
        <taxon>Zingiberales</taxon>
        <taxon>Zingiberaceae</taxon>
        <taxon>Zingiber</taxon>
    </lineage>
</organism>
<dbReference type="InterPro" id="IPR023213">
    <property type="entry name" value="CAT-like_dom_sf"/>
</dbReference>
<dbReference type="Gene3D" id="3.30.559.10">
    <property type="entry name" value="Chloramphenicol acetyltransferase-like domain"/>
    <property type="match status" value="2"/>
</dbReference>
<dbReference type="PANTHER" id="PTHR31147:SF66">
    <property type="entry name" value="OS05G0315700 PROTEIN"/>
    <property type="match status" value="1"/>
</dbReference>
<dbReference type="AlphaFoldDB" id="A0A8J5H136"/>
<evidence type="ECO:0008006" key="5">
    <source>
        <dbReference type="Google" id="ProtNLM"/>
    </source>
</evidence>
<accession>A0A8J5H136</accession>
<dbReference type="GO" id="GO:0016740">
    <property type="term" value="F:transferase activity"/>
    <property type="evidence" value="ECO:0007669"/>
    <property type="project" value="UniProtKB-KW"/>
</dbReference>
<evidence type="ECO:0000313" key="4">
    <source>
        <dbReference type="Proteomes" id="UP000734854"/>
    </source>
</evidence>